<gene>
    <name evidence="5" type="ORF">LODBEIA_P57720</name>
</gene>
<dbReference type="PANTHER" id="PTHR12978">
    <property type="entry name" value="HISTIDINE TRIAD HIT PROTEIN MEMBER"/>
    <property type="match status" value="1"/>
</dbReference>
<keyword evidence="3" id="KW-0963">Cytoplasm</keyword>
<evidence type="ECO:0000256" key="1">
    <source>
        <dbReference type="ARBA" id="ARBA00004496"/>
    </source>
</evidence>
<dbReference type="Gene3D" id="3.30.428.10">
    <property type="entry name" value="HIT-like"/>
    <property type="match status" value="1"/>
</dbReference>
<comment type="similarity">
    <text evidence="2">Belongs to the HIT family.</text>
</comment>
<dbReference type="Pfam" id="PF05652">
    <property type="entry name" value="DcpS"/>
    <property type="match status" value="1"/>
</dbReference>
<dbReference type="Proteomes" id="UP001497383">
    <property type="component" value="Chromosome 8"/>
</dbReference>
<name>A0ABP0ZTS9_9ASCO</name>
<dbReference type="InterPro" id="IPR019808">
    <property type="entry name" value="Histidine_triad_CS"/>
</dbReference>
<dbReference type="SUPFAM" id="SSF54197">
    <property type="entry name" value="HIT-like"/>
    <property type="match status" value="1"/>
</dbReference>
<dbReference type="InterPro" id="IPR036265">
    <property type="entry name" value="HIT-like_sf"/>
</dbReference>
<dbReference type="PROSITE" id="PS00892">
    <property type="entry name" value="HIT_1"/>
    <property type="match status" value="1"/>
</dbReference>
<evidence type="ECO:0000313" key="5">
    <source>
        <dbReference type="EMBL" id="CAK9441938.1"/>
    </source>
</evidence>
<dbReference type="EMBL" id="OZ022412">
    <property type="protein sequence ID" value="CAK9441938.1"/>
    <property type="molecule type" value="Genomic_DNA"/>
</dbReference>
<dbReference type="GeneID" id="92210968"/>
<accession>A0ABP0ZTS9</accession>
<comment type="subcellular location">
    <subcellularLocation>
        <location evidence="1">Cytoplasm</location>
    </subcellularLocation>
</comment>
<dbReference type="Pfam" id="PF11969">
    <property type="entry name" value="DcpS_C"/>
    <property type="match status" value="1"/>
</dbReference>
<keyword evidence="4" id="KW-0597">Phosphoprotein</keyword>
<evidence type="ECO:0000256" key="2">
    <source>
        <dbReference type="ARBA" id="ARBA00010208"/>
    </source>
</evidence>
<protein>
    <recommendedName>
        <fullName evidence="7">Scavenger mRNA decapping enzyme</fullName>
    </recommendedName>
</protein>
<evidence type="ECO:0000313" key="6">
    <source>
        <dbReference type="Proteomes" id="UP001497383"/>
    </source>
</evidence>
<dbReference type="Gene3D" id="3.30.200.40">
    <property type="entry name" value="Scavenger mRNA decapping enzyme, N-terminal domain"/>
    <property type="match status" value="1"/>
</dbReference>
<keyword evidence="6" id="KW-1185">Reference proteome</keyword>
<sequence>MLINPPPSPLLSFLSPEPSHICSQLPSMSNLDSALQSFKLERALDVDTQTKTAAFLGTVDNQAAIVILEKTDLKTEAVSERNFLSHIVEQSKVINSNDVYTWAKATLKQDLNDFPAAKLILIYPATETHIRKYDSQKLHYVRETPEMYRQFVVPHIEAMKGDRLKWVYNILFHGAESETVIYHDESQAGFVLLPDMKWDGVNLASLYLCCIVNRTDIASVRDLTGDHVKYLKNIQNKIKDVTFHRYGLKPDQLRIFVHYQPSYYHFHLHVVNIAHPGLGDGINVGKAILLDDIIDNLVADKEFYQKRSIGYVLGENSGLWKIEGYRNS</sequence>
<dbReference type="RefSeq" id="XP_066832710.1">
    <property type="nucleotide sequence ID" value="XM_066976141.1"/>
</dbReference>
<evidence type="ECO:0000256" key="4">
    <source>
        <dbReference type="ARBA" id="ARBA00022553"/>
    </source>
</evidence>
<evidence type="ECO:0008006" key="7">
    <source>
        <dbReference type="Google" id="ProtNLM"/>
    </source>
</evidence>
<organism evidence="5 6">
    <name type="scientific">Lodderomyces beijingensis</name>
    <dbReference type="NCBI Taxonomy" id="1775926"/>
    <lineage>
        <taxon>Eukaryota</taxon>
        <taxon>Fungi</taxon>
        <taxon>Dikarya</taxon>
        <taxon>Ascomycota</taxon>
        <taxon>Saccharomycotina</taxon>
        <taxon>Pichiomycetes</taxon>
        <taxon>Debaryomycetaceae</taxon>
        <taxon>Candida/Lodderomyces clade</taxon>
        <taxon>Lodderomyces</taxon>
    </lineage>
</organism>
<reference evidence="5 6" key="1">
    <citation type="submission" date="2024-03" db="EMBL/GenBank/DDBJ databases">
        <authorList>
            <person name="Brejova B."/>
        </authorList>
    </citation>
    <scope>NUCLEOTIDE SEQUENCE [LARGE SCALE GENOMIC DNA]</scope>
    <source>
        <strain evidence="5 6">CBS 14171</strain>
    </source>
</reference>
<proteinExistence type="inferred from homology"/>
<dbReference type="SUPFAM" id="SSF102860">
    <property type="entry name" value="mRNA decapping enzyme DcpS N-terminal domain"/>
    <property type="match status" value="1"/>
</dbReference>
<dbReference type="InterPro" id="IPR008594">
    <property type="entry name" value="DcpS/DCS2"/>
</dbReference>
<dbReference type="InterPro" id="IPR011145">
    <property type="entry name" value="Scavenger_mRNA_decap_enz_N"/>
</dbReference>
<evidence type="ECO:0000256" key="3">
    <source>
        <dbReference type="ARBA" id="ARBA00022490"/>
    </source>
</evidence>
<dbReference type="PIRSF" id="PIRSF028973">
    <property type="entry name" value="Scavenger_mRNA_decap_enz"/>
    <property type="match status" value="1"/>
</dbReference>
<dbReference type="PANTHER" id="PTHR12978:SF0">
    <property type="entry name" value="M7GPPPX DIPHOSPHATASE"/>
    <property type="match status" value="1"/>
</dbReference>